<comment type="function">
    <text evidence="7">Catalyzes the reduction of the glycolytic intermediate dihydroxyacetone phosphate (DHAP) to sn-glycerol 3-phosphate (G3P), the key precursor for phospholipid synthesis.</text>
</comment>
<comment type="subcellular location">
    <subcellularLocation>
        <location evidence="7">Cytoplasm</location>
    </subcellularLocation>
</comment>
<evidence type="ECO:0000256" key="8">
    <source>
        <dbReference type="RuleBase" id="RU000437"/>
    </source>
</evidence>
<evidence type="ECO:0000256" key="4">
    <source>
        <dbReference type="ARBA" id="ARBA00023098"/>
    </source>
</evidence>
<evidence type="ECO:0000256" key="9">
    <source>
        <dbReference type="RuleBase" id="RU000439"/>
    </source>
</evidence>
<feature type="binding site" evidence="7">
    <location>
        <position position="13"/>
    </location>
    <ligand>
        <name>NADPH</name>
        <dbReference type="ChEBI" id="CHEBI:57783"/>
    </ligand>
</feature>
<dbReference type="PANTHER" id="PTHR11728:SF1">
    <property type="entry name" value="GLYCEROL-3-PHOSPHATE DEHYDROGENASE [NAD(+)] 2, CHLOROPLASTIC"/>
    <property type="match status" value="1"/>
</dbReference>
<feature type="domain" description="Glycerol-3-phosphate dehydrogenase NAD-dependent N-terminal" evidence="10">
    <location>
        <begin position="6"/>
        <end position="161"/>
    </location>
</feature>
<keyword evidence="6 7" id="KW-1208">Phospholipid metabolism</keyword>
<dbReference type="NCBIfam" id="NF000942">
    <property type="entry name" value="PRK00094.1-4"/>
    <property type="match status" value="1"/>
</dbReference>
<feature type="binding site" evidence="7">
    <location>
        <position position="280"/>
    </location>
    <ligand>
        <name>NADPH</name>
        <dbReference type="ChEBI" id="CHEBI:57783"/>
    </ligand>
</feature>
<organism evidence="12 13">
    <name type="scientific">Spectribacter acetivorans</name>
    <dbReference type="NCBI Taxonomy" id="3075603"/>
    <lineage>
        <taxon>Bacteria</taxon>
        <taxon>Pseudomonadati</taxon>
        <taxon>Pseudomonadota</taxon>
        <taxon>Gammaproteobacteria</taxon>
        <taxon>Salinisphaerales</taxon>
        <taxon>Salinisphaeraceae</taxon>
        <taxon>Spectribacter</taxon>
    </lineage>
</organism>
<dbReference type="GO" id="GO:0047952">
    <property type="term" value="F:glycerol-3-phosphate dehydrogenase [NAD(P)+] activity"/>
    <property type="evidence" value="ECO:0007669"/>
    <property type="project" value="UniProtKB-EC"/>
</dbReference>
<dbReference type="InterPro" id="IPR006109">
    <property type="entry name" value="G3P_DH_NAD-dep_C"/>
</dbReference>
<feature type="binding site" evidence="7">
    <location>
        <position position="256"/>
    </location>
    <ligand>
        <name>sn-glycerol 3-phosphate</name>
        <dbReference type="ChEBI" id="CHEBI:57597"/>
    </ligand>
</feature>
<dbReference type="HAMAP" id="MF_00394">
    <property type="entry name" value="NAD_Glyc3P_dehydrog"/>
    <property type="match status" value="1"/>
</dbReference>
<keyword evidence="13" id="KW-1185">Reference proteome</keyword>
<keyword evidence="7 8" id="KW-0520">NAD</keyword>
<dbReference type="EC" id="1.1.1.94" evidence="7"/>
<evidence type="ECO:0000256" key="3">
    <source>
        <dbReference type="ARBA" id="ARBA00023002"/>
    </source>
</evidence>
<comment type="caution">
    <text evidence="7">Lacks conserved residue(s) required for the propagation of feature annotation.</text>
</comment>
<dbReference type="Pfam" id="PF01210">
    <property type="entry name" value="NAD_Gly3P_dh_N"/>
    <property type="match status" value="1"/>
</dbReference>
<dbReference type="Gene3D" id="1.10.1040.10">
    <property type="entry name" value="N-(1-d-carboxylethyl)-l-norvaline Dehydrogenase, domain 2"/>
    <property type="match status" value="1"/>
</dbReference>
<sequence>MGIQRMAALGAGSWGTALAIQLARNGVEVRLWGRDAEAINKLQAARENQRYLPGAALPPALIGEPDLAAAVAFAENVLVTVPSHALRETLAVLQPHLRPEQRLILATKGLEPGSARLPFEVAAEVLGEDRPVSLLSGPSFAGEVGRGLPTAVTIASNDATLAADMARAFHDGVFRVYVGADMAGVAVGGAVKNVLAIAVGISDGLGYGANARALLITRGLSEMVRLGEPLGGRRETFMGMAGLGDLLLTCTDDQSRNRRMGLALAAGRTVAEAEADIQQVVEGVRVAREVHRIAEREGVELPICEQVYSVLHADTAPPEAVRVLTERPFRNEID</sequence>
<evidence type="ECO:0000256" key="2">
    <source>
        <dbReference type="ARBA" id="ARBA00022516"/>
    </source>
</evidence>
<feature type="binding site" evidence="7">
    <location>
        <position position="108"/>
    </location>
    <ligand>
        <name>NADPH</name>
        <dbReference type="ChEBI" id="CHEBI:57783"/>
    </ligand>
</feature>
<feature type="binding site" evidence="7">
    <location>
        <position position="282"/>
    </location>
    <ligand>
        <name>NADPH</name>
        <dbReference type="ChEBI" id="CHEBI:57783"/>
    </ligand>
</feature>
<dbReference type="NCBIfam" id="NF000940">
    <property type="entry name" value="PRK00094.1-2"/>
    <property type="match status" value="1"/>
</dbReference>
<keyword evidence="7" id="KW-0521">NADP</keyword>
<feature type="binding site" evidence="7">
    <location>
        <position position="34"/>
    </location>
    <ligand>
        <name>NADPH</name>
        <dbReference type="ChEBI" id="CHEBI:57783"/>
    </ligand>
</feature>
<feature type="binding site" evidence="7">
    <location>
        <position position="245"/>
    </location>
    <ligand>
        <name>sn-glycerol 3-phosphate</name>
        <dbReference type="ChEBI" id="CHEBI:57597"/>
    </ligand>
</feature>
<accession>A0ABU3BAT2</accession>
<dbReference type="PIRSF" id="PIRSF000114">
    <property type="entry name" value="Glycerol-3-P_dh"/>
    <property type="match status" value="1"/>
</dbReference>
<evidence type="ECO:0000256" key="6">
    <source>
        <dbReference type="ARBA" id="ARBA00023264"/>
    </source>
</evidence>
<dbReference type="EMBL" id="JAVRHY010000016">
    <property type="protein sequence ID" value="MDT0619566.1"/>
    <property type="molecule type" value="Genomic_DNA"/>
</dbReference>
<evidence type="ECO:0000256" key="1">
    <source>
        <dbReference type="ARBA" id="ARBA00011009"/>
    </source>
</evidence>
<gene>
    <name evidence="7" type="primary">gpsA</name>
    <name evidence="12" type="ORF">RM531_13890</name>
</gene>
<dbReference type="Proteomes" id="UP001259982">
    <property type="component" value="Unassembled WGS sequence"/>
</dbReference>
<feature type="binding site" evidence="7">
    <location>
        <position position="257"/>
    </location>
    <ligand>
        <name>sn-glycerol 3-phosphate</name>
        <dbReference type="ChEBI" id="CHEBI:57597"/>
    </ligand>
</feature>
<feature type="binding site" evidence="7">
    <location>
        <position position="256"/>
    </location>
    <ligand>
        <name>NADPH</name>
        <dbReference type="ChEBI" id="CHEBI:57783"/>
    </ligand>
</feature>
<keyword evidence="2 7" id="KW-0444">Lipid biosynthesis</keyword>
<dbReference type="InterPro" id="IPR011128">
    <property type="entry name" value="G3P_DH_NAD-dep_N"/>
</dbReference>
<dbReference type="PROSITE" id="PS00957">
    <property type="entry name" value="NAD_G3PDH"/>
    <property type="match status" value="1"/>
</dbReference>
<dbReference type="RefSeq" id="WP_311660075.1">
    <property type="nucleotide sequence ID" value="NZ_JAVRHY010000016.1"/>
</dbReference>
<feature type="binding site" evidence="7">
    <location>
        <position position="51"/>
    </location>
    <ligand>
        <name>NADPH</name>
        <dbReference type="ChEBI" id="CHEBI:57783"/>
    </ligand>
</feature>
<feature type="active site" description="Proton acceptor" evidence="7">
    <location>
        <position position="192"/>
    </location>
</feature>
<dbReference type="SUPFAM" id="SSF48179">
    <property type="entry name" value="6-phosphogluconate dehydrogenase C-terminal domain-like"/>
    <property type="match status" value="1"/>
</dbReference>
<feature type="binding site" evidence="7">
    <location>
        <position position="192"/>
    </location>
    <ligand>
        <name>sn-glycerol 3-phosphate</name>
        <dbReference type="ChEBI" id="CHEBI:57597"/>
    </ligand>
</feature>
<feature type="binding site" evidence="7">
    <location>
        <position position="141"/>
    </location>
    <ligand>
        <name>NADPH</name>
        <dbReference type="ChEBI" id="CHEBI:57783"/>
    </ligand>
</feature>
<comment type="pathway">
    <text evidence="7">Membrane lipid metabolism; glycerophospholipid metabolism.</text>
</comment>
<dbReference type="PRINTS" id="PR00077">
    <property type="entry name" value="GPDHDRGNASE"/>
</dbReference>
<feature type="binding site" evidence="7">
    <location>
        <position position="255"/>
    </location>
    <ligand>
        <name>sn-glycerol 3-phosphate</name>
        <dbReference type="ChEBI" id="CHEBI:57597"/>
    </ligand>
</feature>
<keyword evidence="3 7" id="KW-0560">Oxidoreductase</keyword>
<dbReference type="SUPFAM" id="SSF51735">
    <property type="entry name" value="NAD(P)-binding Rossmann-fold domains"/>
    <property type="match status" value="1"/>
</dbReference>
<comment type="similarity">
    <text evidence="1 7 8">Belongs to the NAD-dependent glycerol-3-phosphate dehydrogenase family.</text>
</comment>
<dbReference type="InterPro" id="IPR013328">
    <property type="entry name" value="6PGD_dom2"/>
</dbReference>
<feature type="binding site" evidence="7">
    <location>
        <position position="137"/>
    </location>
    <ligand>
        <name>sn-glycerol 3-phosphate</name>
        <dbReference type="ChEBI" id="CHEBI:57597"/>
    </ligand>
</feature>
<dbReference type="InterPro" id="IPR008927">
    <property type="entry name" value="6-PGluconate_DH-like_C_sf"/>
</dbReference>
<feature type="binding site" evidence="7">
    <location>
        <position position="108"/>
    </location>
    <ligand>
        <name>sn-glycerol 3-phosphate</name>
        <dbReference type="ChEBI" id="CHEBI:57597"/>
    </ligand>
</feature>
<evidence type="ECO:0000259" key="11">
    <source>
        <dbReference type="Pfam" id="PF07479"/>
    </source>
</evidence>
<keyword evidence="4 7" id="KW-0443">Lipid metabolism</keyword>
<evidence type="ECO:0000313" key="13">
    <source>
        <dbReference type="Proteomes" id="UP001259982"/>
    </source>
</evidence>
<dbReference type="Gene3D" id="3.40.50.720">
    <property type="entry name" value="NAD(P)-binding Rossmann-like Domain"/>
    <property type="match status" value="1"/>
</dbReference>
<evidence type="ECO:0000256" key="7">
    <source>
        <dbReference type="HAMAP-Rule" id="MF_00394"/>
    </source>
</evidence>
<dbReference type="PANTHER" id="PTHR11728">
    <property type="entry name" value="GLYCEROL-3-PHOSPHATE DEHYDROGENASE"/>
    <property type="match status" value="1"/>
</dbReference>
<dbReference type="InterPro" id="IPR036291">
    <property type="entry name" value="NAD(P)-bd_dom_sf"/>
</dbReference>
<comment type="catalytic activity">
    <reaction evidence="7">
        <text>sn-glycerol 3-phosphate + NAD(+) = dihydroxyacetone phosphate + NADH + H(+)</text>
        <dbReference type="Rhea" id="RHEA:11092"/>
        <dbReference type="ChEBI" id="CHEBI:15378"/>
        <dbReference type="ChEBI" id="CHEBI:57540"/>
        <dbReference type="ChEBI" id="CHEBI:57597"/>
        <dbReference type="ChEBI" id="CHEBI:57642"/>
        <dbReference type="ChEBI" id="CHEBI:57945"/>
        <dbReference type="EC" id="1.1.1.94"/>
    </reaction>
</comment>
<keyword evidence="7" id="KW-0963">Cytoplasm</keyword>
<name>A0ABU3BAT2_9GAMM</name>
<comment type="catalytic activity">
    <reaction evidence="7 9">
        <text>sn-glycerol 3-phosphate + NADP(+) = dihydroxyacetone phosphate + NADPH + H(+)</text>
        <dbReference type="Rhea" id="RHEA:11096"/>
        <dbReference type="ChEBI" id="CHEBI:15378"/>
        <dbReference type="ChEBI" id="CHEBI:57597"/>
        <dbReference type="ChEBI" id="CHEBI:57642"/>
        <dbReference type="ChEBI" id="CHEBI:57783"/>
        <dbReference type="ChEBI" id="CHEBI:58349"/>
        <dbReference type="EC" id="1.1.1.94"/>
    </reaction>
</comment>
<evidence type="ECO:0000313" key="12">
    <source>
        <dbReference type="EMBL" id="MDT0619566.1"/>
    </source>
</evidence>
<dbReference type="InterPro" id="IPR006168">
    <property type="entry name" value="G3P_DH_NAD-dep"/>
</dbReference>
<feature type="binding site" evidence="7">
    <location>
        <position position="139"/>
    </location>
    <ligand>
        <name>sn-glycerol 3-phosphate</name>
        <dbReference type="ChEBI" id="CHEBI:57597"/>
    </ligand>
</feature>
<keyword evidence="5 7" id="KW-0594">Phospholipid biosynthesis</keyword>
<evidence type="ECO:0000259" key="10">
    <source>
        <dbReference type="Pfam" id="PF01210"/>
    </source>
</evidence>
<evidence type="ECO:0000256" key="5">
    <source>
        <dbReference type="ARBA" id="ARBA00023209"/>
    </source>
</evidence>
<reference evidence="12 13" key="1">
    <citation type="submission" date="2023-09" db="EMBL/GenBank/DDBJ databases">
        <authorList>
            <person name="Rey-Velasco X."/>
        </authorList>
    </citation>
    <scope>NUCLEOTIDE SEQUENCE [LARGE SCALE GENOMIC DNA]</scope>
    <source>
        <strain evidence="12 13">P385</strain>
    </source>
</reference>
<proteinExistence type="inferred from homology"/>
<feature type="domain" description="Glycerol-3-phosphate dehydrogenase NAD-dependent C-terminal" evidence="11">
    <location>
        <begin position="181"/>
        <end position="321"/>
    </location>
</feature>
<feature type="binding site" evidence="7">
    <location>
        <position position="14"/>
    </location>
    <ligand>
        <name>NADPH</name>
        <dbReference type="ChEBI" id="CHEBI:57783"/>
    </ligand>
</feature>
<comment type="caution">
    <text evidence="12">The sequence shown here is derived from an EMBL/GenBank/DDBJ whole genome shotgun (WGS) entry which is preliminary data.</text>
</comment>
<protein>
    <recommendedName>
        <fullName evidence="7">Glycerol-3-phosphate dehydrogenase [NAD(P)+]</fullName>
        <ecNumber evidence="7">1.1.1.94</ecNumber>
    </recommendedName>
    <alternativeName>
        <fullName evidence="7">NAD(P)(+)-dependent glycerol-3-phosphate dehydrogenase</fullName>
    </alternativeName>
    <alternativeName>
        <fullName evidence="7">NAD(P)H-dependent dihydroxyacetone-phosphate reductase</fullName>
    </alternativeName>
</protein>
<keyword evidence="7" id="KW-0547">Nucleotide-binding</keyword>
<dbReference type="Pfam" id="PF07479">
    <property type="entry name" value="NAD_Gly3P_dh_C"/>
    <property type="match status" value="1"/>
</dbReference>